<comment type="caution">
    <text evidence="7">The sequence shown here is derived from an EMBL/GenBank/DDBJ whole genome shotgun (WGS) entry which is preliminary data.</text>
</comment>
<feature type="transmembrane region" description="Helical" evidence="6">
    <location>
        <begin position="383"/>
        <end position="401"/>
    </location>
</feature>
<evidence type="ECO:0008006" key="9">
    <source>
        <dbReference type="Google" id="ProtNLM"/>
    </source>
</evidence>
<feature type="transmembrane region" description="Helical" evidence="6">
    <location>
        <begin position="66"/>
        <end position="87"/>
    </location>
</feature>
<comment type="similarity">
    <text evidence="2">Belongs to the nucleobase:cation symporter-2 (NCS2) (TC 2.A.40) family.</text>
</comment>
<dbReference type="InterPro" id="IPR006043">
    <property type="entry name" value="NCS2"/>
</dbReference>
<feature type="transmembrane region" description="Helical" evidence="6">
    <location>
        <begin position="93"/>
        <end position="111"/>
    </location>
</feature>
<organism evidence="7 8">
    <name type="scientific">Desmophyllum pertusum</name>
    <dbReference type="NCBI Taxonomy" id="174260"/>
    <lineage>
        <taxon>Eukaryota</taxon>
        <taxon>Metazoa</taxon>
        <taxon>Cnidaria</taxon>
        <taxon>Anthozoa</taxon>
        <taxon>Hexacorallia</taxon>
        <taxon>Scleractinia</taxon>
        <taxon>Caryophylliina</taxon>
        <taxon>Caryophylliidae</taxon>
        <taxon>Desmophyllum</taxon>
    </lineage>
</organism>
<evidence type="ECO:0000256" key="2">
    <source>
        <dbReference type="ARBA" id="ARBA00008821"/>
    </source>
</evidence>
<dbReference type="Proteomes" id="UP001163046">
    <property type="component" value="Unassembled WGS sequence"/>
</dbReference>
<keyword evidence="8" id="KW-1185">Reference proteome</keyword>
<keyword evidence="3 6" id="KW-0812">Transmembrane</keyword>
<evidence type="ECO:0000256" key="5">
    <source>
        <dbReference type="ARBA" id="ARBA00023136"/>
    </source>
</evidence>
<dbReference type="GO" id="GO:0016020">
    <property type="term" value="C:membrane"/>
    <property type="evidence" value="ECO:0007669"/>
    <property type="project" value="UniProtKB-SubCell"/>
</dbReference>
<name>A0A9W9ZVF3_9CNID</name>
<protein>
    <recommendedName>
        <fullName evidence="9">Solute carrier family 23 member 2</fullName>
    </recommendedName>
</protein>
<dbReference type="PANTHER" id="PTHR11119">
    <property type="entry name" value="XANTHINE-URACIL / VITAMIN C PERMEASE FAMILY MEMBER"/>
    <property type="match status" value="1"/>
</dbReference>
<feature type="transmembrane region" description="Helical" evidence="6">
    <location>
        <begin position="353"/>
        <end position="371"/>
    </location>
</feature>
<feature type="transmembrane region" description="Helical" evidence="6">
    <location>
        <begin position="421"/>
        <end position="441"/>
    </location>
</feature>
<keyword evidence="5 6" id="KW-0472">Membrane</keyword>
<evidence type="ECO:0000256" key="4">
    <source>
        <dbReference type="ARBA" id="ARBA00022989"/>
    </source>
</evidence>
<dbReference type="EMBL" id="MU825875">
    <property type="protein sequence ID" value="KAJ7386679.1"/>
    <property type="molecule type" value="Genomic_DNA"/>
</dbReference>
<dbReference type="AlphaFoldDB" id="A0A9W9ZVF3"/>
<feature type="transmembrane region" description="Helical" evidence="6">
    <location>
        <begin position="325"/>
        <end position="347"/>
    </location>
</feature>
<gene>
    <name evidence="7" type="ORF">OS493_006687</name>
</gene>
<evidence type="ECO:0000256" key="1">
    <source>
        <dbReference type="ARBA" id="ARBA00004141"/>
    </source>
</evidence>
<accession>A0A9W9ZVF3</accession>
<dbReference type="OrthoDB" id="1641903at2759"/>
<feature type="transmembrane region" description="Helical" evidence="6">
    <location>
        <begin position="118"/>
        <end position="136"/>
    </location>
</feature>
<reference evidence="7" key="1">
    <citation type="submission" date="2023-01" db="EMBL/GenBank/DDBJ databases">
        <title>Genome assembly of the deep-sea coral Lophelia pertusa.</title>
        <authorList>
            <person name="Herrera S."/>
            <person name="Cordes E."/>
        </authorList>
    </citation>
    <scope>NUCLEOTIDE SEQUENCE</scope>
    <source>
        <strain evidence="7">USNM1676648</strain>
        <tissue evidence="7">Polyp</tissue>
    </source>
</reference>
<evidence type="ECO:0000256" key="3">
    <source>
        <dbReference type="ARBA" id="ARBA00022692"/>
    </source>
</evidence>
<dbReference type="Pfam" id="PF00860">
    <property type="entry name" value="Xan_ur_permease"/>
    <property type="match status" value="1"/>
</dbReference>
<proteinExistence type="inferred from homology"/>
<sequence>MALNTFFAGFLSFKEELSLSLLRHLPSWSLPQWTCPKLEENSNSTESSLINNDDIWKSRIREIQGAIMMSSLFQMAVGFTGIVGFLLRFIGPLTIAPTITLVGVALFHVAAEHAGNHWGISMATIVLIALFSQYLTNVKIPFPGYSKERGGVYVGHYPLFRLFPVILAIAVAWIICAIITAAGGFPSDPSIPQYKARTDARTAVLNEAKWFQISVPSLAFENRQFLVLYVGLFPGQWGTPTVSAAGVFGMLAGVLASIIESVGDYYACARLSGAPPPPKHAINRGIGIEGIGCLLAGAFGTGNGTTSYSENIGAIGITKVGSLRVIQFGAAVLMVIGVLGKFGALFVCIPDPIVGGVFMVMFGMIAAVGISNLQFADMNSSRNLFIVGFAIVFGLALPNYMKSHPNTIETGVSEIDQILTVLFSTSMAVGCIVALFLDNTIPGTIEERGLKAWRQHLSVESDEQCQTASIKVYDLPFGLNRISNYKVAKYLPFLPYNSNEQETKRVIEL</sequence>
<evidence type="ECO:0000256" key="6">
    <source>
        <dbReference type="SAM" id="Phobius"/>
    </source>
</evidence>
<evidence type="ECO:0000313" key="7">
    <source>
        <dbReference type="EMBL" id="KAJ7386679.1"/>
    </source>
</evidence>
<feature type="transmembrane region" description="Helical" evidence="6">
    <location>
        <begin position="162"/>
        <end position="185"/>
    </location>
</feature>
<comment type="subcellular location">
    <subcellularLocation>
        <location evidence="1">Membrane</location>
        <topology evidence="1">Multi-pass membrane protein</topology>
    </subcellularLocation>
</comment>
<evidence type="ECO:0000313" key="8">
    <source>
        <dbReference type="Proteomes" id="UP001163046"/>
    </source>
</evidence>
<keyword evidence="4 6" id="KW-1133">Transmembrane helix</keyword>
<dbReference type="GO" id="GO:0022857">
    <property type="term" value="F:transmembrane transporter activity"/>
    <property type="evidence" value="ECO:0007669"/>
    <property type="project" value="InterPro"/>
</dbReference>